<dbReference type="SUPFAM" id="SSF52540">
    <property type="entry name" value="P-loop containing nucleoside triphosphate hydrolases"/>
    <property type="match status" value="1"/>
</dbReference>
<accession>A0A1F2P8G4</accession>
<dbReference type="STRING" id="1838285.SCAL_001004"/>
<organism evidence="4 5">
    <name type="scientific">Candidatus Syntropharchaeum caldarium</name>
    <dbReference type="NCBI Taxonomy" id="1838285"/>
    <lineage>
        <taxon>Archaea</taxon>
        <taxon>Methanobacteriati</taxon>
        <taxon>Methanobacteriota</taxon>
        <taxon>Stenosarchaea group</taxon>
        <taxon>Methanomicrobia</taxon>
        <taxon>Methanosarcinales</taxon>
        <taxon>ANME-2 cluster</taxon>
        <taxon>Candidatus Syntropharchaeum</taxon>
    </lineage>
</organism>
<dbReference type="EMBL" id="LYOS01000003">
    <property type="protein sequence ID" value="OFV67629.1"/>
    <property type="molecule type" value="Genomic_DNA"/>
</dbReference>
<evidence type="ECO:0000256" key="2">
    <source>
        <dbReference type="ARBA" id="ARBA00022840"/>
    </source>
</evidence>
<feature type="domain" description="KaiC" evidence="3">
    <location>
        <begin position="2"/>
        <end position="233"/>
    </location>
</feature>
<name>A0A1F2P8G4_9EURY</name>
<gene>
    <name evidence="4" type="ORF">SCAL_001004</name>
</gene>
<dbReference type="PANTHER" id="PTHR43637">
    <property type="entry name" value="UPF0273 PROTEIN TM_0370"/>
    <property type="match status" value="1"/>
</dbReference>
<comment type="caution">
    <text evidence="4">The sequence shown here is derived from an EMBL/GenBank/DDBJ whole genome shotgun (WGS) entry which is preliminary data.</text>
</comment>
<dbReference type="GO" id="GO:0005524">
    <property type="term" value="F:ATP binding"/>
    <property type="evidence" value="ECO:0007669"/>
    <property type="project" value="UniProtKB-KW"/>
</dbReference>
<dbReference type="InterPro" id="IPR014774">
    <property type="entry name" value="KaiC-like_dom"/>
</dbReference>
<dbReference type="AlphaFoldDB" id="A0A1F2P8G4"/>
<keyword evidence="1" id="KW-0547">Nucleotide-binding</keyword>
<dbReference type="PROSITE" id="PS51146">
    <property type="entry name" value="KAIC"/>
    <property type="match status" value="1"/>
</dbReference>
<dbReference type="PANTHER" id="PTHR43637:SF2">
    <property type="entry name" value="PROTEIN GVPD 1"/>
    <property type="match status" value="1"/>
</dbReference>
<evidence type="ECO:0000256" key="1">
    <source>
        <dbReference type="ARBA" id="ARBA00022741"/>
    </source>
</evidence>
<keyword evidence="2" id="KW-0067">ATP-binding</keyword>
<keyword evidence="5" id="KW-1185">Reference proteome</keyword>
<reference evidence="4" key="1">
    <citation type="submission" date="2016-05" db="EMBL/GenBank/DDBJ databases">
        <title>Microbial consortia oxidize butane by reversing methanogenesis.</title>
        <authorList>
            <person name="Laso-Perez R."/>
            <person name="Richter M."/>
            <person name="Wegener G."/>
            <person name="Musat F."/>
        </authorList>
    </citation>
    <scope>NUCLEOTIDE SEQUENCE [LARGE SCALE GENOMIC DNA]</scope>
    <source>
        <strain evidence="4">BOX2</strain>
    </source>
</reference>
<dbReference type="InterPro" id="IPR027417">
    <property type="entry name" value="P-loop_NTPase"/>
</dbReference>
<evidence type="ECO:0000259" key="3">
    <source>
        <dbReference type="PROSITE" id="PS51146"/>
    </source>
</evidence>
<dbReference type="Proteomes" id="UP000186940">
    <property type="component" value="Unassembled WGS sequence"/>
</dbReference>
<dbReference type="InterPro" id="IPR010624">
    <property type="entry name" value="KaiC_dom"/>
</dbReference>
<evidence type="ECO:0000313" key="5">
    <source>
        <dbReference type="Proteomes" id="UP000186940"/>
    </source>
</evidence>
<dbReference type="Pfam" id="PF06745">
    <property type="entry name" value="ATPase"/>
    <property type="match status" value="1"/>
</dbReference>
<protein>
    <submittedName>
        <fullName evidence="4">Circadian clock protein KaiC</fullName>
    </submittedName>
</protein>
<proteinExistence type="predicted"/>
<dbReference type="Gene3D" id="3.40.50.300">
    <property type="entry name" value="P-loop containing nucleotide triphosphate hydrolases"/>
    <property type="match status" value="1"/>
</dbReference>
<sequence length="233" mass="25818">MDRLTTGIDGLDDMLYGGIPVNHVAVIAGPAGAGKTIASLQFVHANLLKGKNCLYISAGEDPEALLANTRSFGWEFDRFLDSGALTLMKPRLIEVVNLTSDFLEKLPHVVKRSNAEIIVIDSITEFNDLCQTDIERRGRVLNLYEAIKESGATGILTAEAAVDGNGTRYGIADYVTDGVILLRRLQSKDLSELIHVVQISKMRWIQHSKEIRQYEVTEKGIRVHSKYSVIFSE</sequence>
<evidence type="ECO:0000313" key="4">
    <source>
        <dbReference type="EMBL" id="OFV67629.1"/>
    </source>
</evidence>